<dbReference type="Proteomes" id="UP000603708">
    <property type="component" value="Unassembled WGS sequence"/>
</dbReference>
<proteinExistence type="predicted"/>
<dbReference type="PANTHER" id="PTHR43546">
    <property type="entry name" value="UPF0173 METAL-DEPENDENT HYDROLASE MJ1163-RELATED"/>
    <property type="match status" value="1"/>
</dbReference>
<dbReference type="AlphaFoldDB" id="A0A919GAC3"/>
<keyword evidence="3" id="KW-1185">Reference proteome</keyword>
<dbReference type="PANTHER" id="PTHR43546:SF3">
    <property type="entry name" value="UPF0173 METAL-DEPENDENT HYDROLASE MJ1163"/>
    <property type="match status" value="1"/>
</dbReference>
<evidence type="ECO:0000313" key="2">
    <source>
        <dbReference type="EMBL" id="GHH81112.1"/>
    </source>
</evidence>
<comment type="caution">
    <text evidence="2">The sequence shown here is derived from an EMBL/GenBank/DDBJ whole genome shotgun (WGS) entry which is preliminary data.</text>
</comment>
<feature type="domain" description="Metallo-beta-lactamase" evidence="1">
    <location>
        <begin position="37"/>
        <end position="256"/>
    </location>
</feature>
<dbReference type="SMART" id="SM00849">
    <property type="entry name" value="Lactamase_B"/>
    <property type="match status" value="1"/>
</dbReference>
<dbReference type="Gene3D" id="3.60.15.10">
    <property type="entry name" value="Ribonuclease Z/Hydroxyacylglutathione hydrolase-like"/>
    <property type="match status" value="1"/>
</dbReference>
<dbReference type="InterPro" id="IPR001279">
    <property type="entry name" value="Metallo-B-lactamas"/>
</dbReference>
<dbReference type="Pfam" id="PF13483">
    <property type="entry name" value="Lactamase_B_3"/>
    <property type="match status" value="1"/>
</dbReference>
<sequence length="302" mass="32513">MRGSLAGAAAVVAGAQSSAVAHGTLRRGAGTGLRWFGVNSWELSFDGRTVLIDPWLTRFSTRGPDGRFDPATPLSVDRATIGRNLGAADLVLVTHGHYDHMGDVPHVMERFPGARVVATQTHAHLLTAMGAPADRIIWAHGGEYLDLDGFTVQVLPSLHSLSTGYRYFAPGTLTAPPRRVHTVADLVEGGTLAYLVTTGSGLRVLNIGTANLIERELRGLRPDVAIVAVPAGRHTHRYLERLLDALGAPPLVVPTHHDAMDTPLDRPVRADADALRSFRDTVHRVNPRATVVEPRYLEAVTL</sequence>
<reference evidence="2" key="2">
    <citation type="submission" date="2020-09" db="EMBL/GenBank/DDBJ databases">
        <authorList>
            <person name="Sun Q."/>
            <person name="Ohkuma M."/>
        </authorList>
    </citation>
    <scope>NUCLEOTIDE SEQUENCE</scope>
    <source>
        <strain evidence="2">JCM 5069</strain>
    </source>
</reference>
<name>A0A919GAC3_9ACTN</name>
<evidence type="ECO:0000259" key="1">
    <source>
        <dbReference type="SMART" id="SM00849"/>
    </source>
</evidence>
<dbReference type="InterPro" id="IPR050114">
    <property type="entry name" value="UPF0173_UPF0282_UlaG_hydrolase"/>
</dbReference>
<protein>
    <recommendedName>
        <fullName evidence="1">Metallo-beta-lactamase domain-containing protein</fullName>
    </recommendedName>
</protein>
<accession>A0A919GAC3</accession>
<reference evidence="2" key="1">
    <citation type="journal article" date="2014" name="Int. J. Syst. Evol. Microbiol.">
        <title>Complete genome sequence of Corynebacterium casei LMG S-19264T (=DSM 44701T), isolated from a smear-ripened cheese.</title>
        <authorList>
            <consortium name="US DOE Joint Genome Institute (JGI-PGF)"/>
            <person name="Walter F."/>
            <person name="Albersmeier A."/>
            <person name="Kalinowski J."/>
            <person name="Ruckert C."/>
        </authorList>
    </citation>
    <scope>NUCLEOTIDE SEQUENCE</scope>
    <source>
        <strain evidence="2">JCM 5069</strain>
    </source>
</reference>
<dbReference type="SUPFAM" id="SSF56281">
    <property type="entry name" value="Metallo-hydrolase/oxidoreductase"/>
    <property type="match status" value="1"/>
</dbReference>
<evidence type="ECO:0000313" key="3">
    <source>
        <dbReference type="Proteomes" id="UP000603708"/>
    </source>
</evidence>
<organism evidence="2 3">
    <name type="scientific">Streptomyces sulfonofaciens</name>
    <dbReference type="NCBI Taxonomy" id="68272"/>
    <lineage>
        <taxon>Bacteria</taxon>
        <taxon>Bacillati</taxon>
        <taxon>Actinomycetota</taxon>
        <taxon>Actinomycetes</taxon>
        <taxon>Kitasatosporales</taxon>
        <taxon>Streptomycetaceae</taxon>
        <taxon>Streptomyces</taxon>
    </lineage>
</organism>
<dbReference type="InterPro" id="IPR036866">
    <property type="entry name" value="RibonucZ/Hydroxyglut_hydro"/>
</dbReference>
<dbReference type="EMBL" id="BNCD01000010">
    <property type="protein sequence ID" value="GHH81112.1"/>
    <property type="molecule type" value="Genomic_DNA"/>
</dbReference>
<gene>
    <name evidence="2" type="ORF">GCM10018793_37860</name>
</gene>